<gene>
    <name evidence="6" type="ORF">PCOR1329_LOCUS12727</name>
</gene>
<protein>
    <recommendedName>
        <fullName evidence="5">RING-type domain-containing protein</fullName>
    </recommendedName>
</protein>
<accession>A0ABN9QKE1</accession>
<dbReference type="Gene3D" id="3.30.40.10">
    <property type="entry name" value="Zinc/RING finger domain, C3HC4 (zinc finger)"/>
    <property type="match status" value="1"/>
</dbReference>
<feature type="non-terminal residue" evidence="6">
    <location>
        <position position="1"/>
    </location>
</feature>
<dbReference type="EMBL" id="CAUYUJ010003733">
    <property type="protein sequence ID" value="CAK0806537.1"/>
    <property type="molecule type" value="Genomic_DNA"/>
</dbReference>
<evidence type="ECO:0000256" key="2">
    <source>
        <dbReference type="ARBA" id="ARBA00022771"/>
    </source>
</evidence>
<organism evidence="6 7">
    <name type="scientific">Prorocentrum cordatum</name>
    <dbReference type="NCBI Taxonomy" id="2364126"/>
    <lineage>
        <taxon>Eukaryota</taxon>
        <taxon>Sar</taxon>
        <taxon>Alveolata</taxon>
        <taxon>Dinophyceae</taxon>
        <taxon>Prorocentrales</taxon>
        <taxon>Prorocentraceae</taxon>
        <taxon>Prorocentrum</taxon>
    </lineage>
</organism>
<sequence length="98" mass="10304">EEADSREDARGGGYSAAEVEQILEAGAVRFAVAGASHASSTCSICLEPLSGEDASEPPCTLPCLHTFHRACAGAWIPQRGTCPNCRVRVEENQEGVDT</sequence>
<dbReference type="Proteomes" id="UP001189429">
    <property type="component" value="Unassembled WGS sequence"/>
</dbReference>
<evidence type="ECO:0000256" key="4">
    <source>
        <dbReference type="PROSITE-ProRule" id="PRU00175"/>
    </source>
</evidence>
<feature type="domain" description="RING-type" evidence="5">
    <location>
        <begin position="42"/>
        <end position="86"/>
    </location>
</feature>
<evidence type="ECO:0000259" key="5">
    <source>
        <dbReference type="PROSITE" id="PS50089"/>
    </source>
</evidence>
<dbReference type="SMART" id="SM00184">
    <property type="entry name" value="RING"/>
    <property type="match status" value="1"/>
</dbReference>
<keyword evidence="2 4" id="KW-0863">Zinc-finger</keyword>
<dbReference type="PANTHER" id="PTHR45969">
    <property type="entry name" value="RING ZINC FINGER PROTEIN-RELATED"/>
    <property type="match status" value="1"/>
</dbReference>
<evidence type="ECO:0000313" key="6">
    <source>
        <dbReference type="EMBL" id="CAK0806537.1"/>
    </source>
</evidence>
<reference evidence="6" key="1">
    <citation type="submission" date="2023-10" db="EMBL/GenBank/DDBJ databases">
        <authorList>
            <person name="Chen Y."/>
            <person name="Shah S."/>
            <person name="Dougan E. K."/>
            <person name="Thang M."/>
            <person name="Chan C."/>
        </authorList>
    </citation>
    <scope>NUCLEOTIDE SEQUENCE [LARGE SCALE GENOMIC DNA]</scope>
</reference>
<dbReference type="InterPro" id="IPR001841">
    <property type="entry name" value="Znf_RING"/>
</dbReference>
<evidence type="ECO:0000313" key="7">
    <source>
        <dbReference type="Proteomes" id="UP001189429"/>
    </source>
</evidence>
<dbReference type="PROSITE" id="PS50089">
    <property type="entry name" value="ZF_RING_2"/>
    <property type="match status" value="1"/>
</dbReference>
<dbReference type="Pfam" id="PF13639">
    <property type="entry name" value="zf-RING_2"/>
    <property type="match status" value="1"/>
</dbReference>
<evidence type="ECO:0000256" key="1">
    <source>
        <dbReference type="ARBA" id="ARBA00022723"/>
    </source>
</evidence>
<dbReference type="PANTHER" id="PTHR45969:SF69">
    <property type="entry name" value="FINGER DOMAIN PROTEIN, PUTATIVE (AFU_ORTHOLOGUE AFUA_3G12190)-RELATED"/>
    <property type="match status" value="1"/>
</dbReference>
<comment type="caution">
    <text evidence="6">The sequence shown here is derived from an EMBL/GenBank/DDBJ whole genome shotgun (WGS) entry which is preliminary data.</text>
</comment>
<keyword evidence="1" id="KW-0479">Metal-binding</keyword>
<dbReference type="SUPFAM" id="SSF57850">
    <property type="entry name" value="RING/U-box"/>
    <property type="match status" value="1"/>
</dbReference>
<proteinExistence type="predicted"/>
<keyword evidence="3" id="KW-0862">Zinc</keyword>
<name>A0ABN9QKE1_9DINO</name>
<evidence type="ECO:0000256" key="3">
    <source>
        <dbReference type="ARBA" id="ARBA00022833"/>
    </source>
</evidence>
<dbReference type="InterPro" id="IPR013083">
    <property type="entry name" value="Znf_RING/FYVE/PHD"/>
</dbReference>
<keyword evidence="7" id="KW-1185">Reference proteome</keyword>